<proteinExistence type="predicted"/>
<evidence type="ECO:0000313" key="3">
    <source>
        <dbReference type="EMBL" id="MBD9355735.1"/>
    </source>
</evidence>
<keyword evidence="1" id="KW-1133">Transmembrane helix</keyword>
<comment type="caution">
    <text evidence="3">The sequence shown here is derived from an EMBL/GenBank/DDBJ whole genome shotgun (WGS) entry which is preliminary data.</text>
</comment>
<reference evidence="3 4" key="1">
    <citation type="submission" date="2020-09" db="EMBL/GenBank/DDBJ databases">
        <title>Methylomonas albis sp. nov. and Methylomonas fluvii sp. nov.: Two cold-adapted methanotrophs from the River Elbe and an amended description of Methylovulum psychrotolerans strain Eb1.</title>
        <authorList>
            <person name="Bussmann I.K."/>
            <person name="Klings K.-W."/>
            <person name="Warnstedt J."/>
            <person name="Hoppert M."/>
            <person name="Saborowski A."/>
            <person name="Horn F."/>
            <person name="Liebner S."/>
        </authorList>
    </citation>
    <scope>NUCLEOTIDE SEQUENCE [LARGE SCALE GENOMIC DNA]</scope>
    <source>
        <strain evidence="3 4">EbA</strain>
    </source>
</reference>
<sequence>MKHFAKTMVAAALLVGAGSANAAIEKNGGGLNEAYLSAYDITTGKTFTLDTGVTYNDLVANVSNTNYSLNFDLSALTNWTSFITGANTSKIKYAVAVGNSVDFGAAITGNAPLAVTQSILFGIDVSSGIENHAIDINSRVANVTSQNLSTLALDSDSAGTGQHANAASVWGTWIQDPQANYGDAVGFQLGVLDQNTGDNIASTFVGQWKLAGNSLTFTAPPVASVPLPAAVWMFGAGLMGVLRLNRRKSLAV</sequence>
<evidence type="ECO:0000256" key="2">
    <source>
        <dbReference type="SAM" id="SignalP"/>
    </source>
</evidence>
<feature type="chain" id="PRO_5047445909" description="PEP-CTERM protein-sorting domain-containing protein" evidence="2">
    <location>
        <begin position="23"/>
        <end position="252"/>
    </location>
</feature>
<dbReference type="Proteomes" id="UP000652176">
    <property type="component" value="Unassembled WGS sequence"/>
</dbReference>
<name>A0ABR9CYG7_9GAMM</name>
<feature type="transmembrane region" description="Helical" evidence="1">
    <location>
        <begin position="225"/>
        <end position="244"/>
    </location>
</feature>
<keyword evidence="1" id="KW-0472">Membrane</keyword>
<keyword evidence="4" id="KW-1185">Reference proteome</keyword>
<keyword evidence="2" id="KW-0732">Signal</keyword>
<accession>A0ABR9CYG7</accession>
<dbReference type="EMBL" id="JACXSS010000001">
    <property type="protein sequence ID" value="MBD9355735.1"/>
    <property type="molecule type" value="Genomic_DNA"/>
</dbReference>
<keyword evidence="1" id="KW-0812">Transmembrane</keyword>
<evidence type="ECO:0000256" key="1">
    <source>
        <dbReference type="SAM" id="Phobius"/>
    </source>
</evidence>
<organism evidence="3 4">
    <name type="scientific">Methylomonas albis</name>
    <dbReference type="NCBI Taxonomy" id="1854563"/>
    <lineage>
        <taxon>Bacteria</taxon>
        <taxon>Pseudomonadati</taxon>
        <taxon>Pseudomonadota</taxon>
        <taxon>Gammaproteobacteria</taxon>
        <taxon>Methylococcales</taxon>
        <taxon>Methylococcaceae</taxon>
        <taxon>Methylomonas</taxon>
    </lineage>
</organism>
<evidence type="ECO:0000313" key="4">
    <source>
        <dbReference type="Proteomes" id="UP000652176"/>
    </source>
</evidence>
<evidence type="ECO:0008006" key="5">
    <source>
        <dbReference type="Google" id="ProtNLM"/>
    </source>
</evidence>
<gene>
    <name evidence="3" type="ORF">IE877_07545</name>
</gene>
<feature type="signal peptide" evidence="2">
    <location>
        <begin position="1"/>
        <end position="22"/>
    </location>
</feature>
<dbReference type="RefSeq" id="WP_192374080.1">
    <property type="nucleotide sequence ID" value="NZ_CAJHIV010000001.1"/>
</dbReference>
<protein>
    <recommendedName>
        <fullName evidence="5">PEP-CTERM protein-sorting domain-containing protein</fullName>
    </recommendedName>
</protein>